<protein>
    <submittedName>
        <fullName evidence="2">Uncharacterized protein</fullName>
    </submittedName>
</protein>
<reference evidence="2" key="2">
    <citation type="submission" date="2020-09" db="EMBL/GenBank/DDBJ databases">
        <authorList>
            <person name="Sun Q."/>
            <person name="Zhou Y."/>
        </authorList>
    </citation>
    <scope>NUCLEOTIDE SEQUENCE</scope>
    <source>
        <strain evidence="2">CGMCC 4.7272</strain>
    </source>
</reference>
<reference evidence="2" key="1">
    <citation type="journal article" date="2014" name="Int. J. Syst. Evol. Microbiol.">
        <title>Complete genome sequence of Corynebacterium casei LMG S-19264T (=DSM 44701T), isolated from a smear-ripened cheese.</title>
        <authorList>
            <consortium name="US DOE Joint Genome Institute (JGI-PGF)"/>
            <person name="Walter F."/>
            <person name="Albersmeier A."/>
            <person name="Kalinowski J."/>
            <person name="Ruckert C."/>
        </authorList>
    </citation>
    <scope>NUCLEOTIDE SEQUENCE</scope>
    <source>
        <strain evidence="2">CGMCC 4.7272</strain>
    </source>
</reference>
<organism evidence="2 3">
    <name type="scientific">Streptomyces lacrimifluminis</name>
    <dbReference type="NCBI Taxonomy" id="1500077"/>
    <lineage>
        <taxon>Bacteria</taxon>
        <taxon>Bacillati</taxon>
        <taxon>Actinomycetota</taxon>
        <taxon>Actinomycetes</taxon>
        <taxon>Kitasatosporales</taxon>
        <taxon>Streptomycetaceae</taxon>
        <taxon>Streptomyces</taxon>
    </lineage>
</organism>
<dbReference type="Proteomes" id="UP000625682">
    <property type="component" value="Unassembled WGS sequence"/>
</dbReference>
<comment type="caution">
    <text evidence="2">The sequence shown here is derived from an EMBL/GenBank/DDBJ whole genome shotgun (WGS) entry which is preliminary data.</text>
</comment>
<evidence type="ECO:0000313" key="3">
    <source>
        <dbReference type="Proteomes" id="UP000625682"/>
    </source>
</evidence>
<dbReference type="EMBL" id="BMMU01000012">
    <property type="protein sequence ID" value="GGJ40289.1"/>
    <property type="molecule type" value="Genomic_DNA"/>
</dbReference>
<keyword evidence="3" id="KW-1185">Reference proteome</keyword>
<accession>A0A917NY97</accession>
<name>A0A917NY97_9ACTN</name>
<feature type="region of interest" description="Disordered" evidence="1">
    <location>
        <begin position="1"/>
        <end position="24"/>
    </location>
</feature>
<proteinExistence type="predicted"/>
<evidence type="ECO:0000313" key="2">
    <source>
        <dbReference type="EMBL" id="GGJ40289.1"/>
    </source>
</evidence>
<evidence type="ECO:0000256" key="1">
    <source>
        <dbReference type="SAM" id="MobiDB-lite"/>
    </source>
</evidence>
<sequence>MVQGRMRKLPLDDASGINNRGQVSGGRLHGATGFHASRWHKGKVTDLSARAFDRSNTYGINNRGWTIGWTLSADRSERGTLWRKRKLTDLGTLSGSTTRLVAINDRNQILAESQLANGQVHPALWQRGRWTDLAAKGITTEGEVVDINDHGTIAASIRPVFGISHAVLYRKTR</sequence>
<gene>
    <name evidence="2" type="ORF">GCM10012282_41230</name>
</gene>
<dbReference type="AlphaFoldDB" id="A0A917NY97"/>